<dbReference type="GO" id="GO:0016829">
    <property type="term" value="F:lyase activity"/>
    <property type="evidence" value="ECO:0007669"/>
    <property type="project" value="UniProtKB-KW"/>
</dbReference>
<dbReference type="InterPro" id="IPR029068">
    <property type="entry name" value="Glyas_Bleomycin-R_OHBP_Dase"/>
</dbReference>
<reference evidence="2 3" key="1">
    <citation type="submission" date="2018-08" db="EMBL/GenBank/DDBJ databases">
        <title>Genomic Encyclopedia of Archaeal and Bacterial Type Strains, Phase II (KMG-II): from individual species to whole genera.</title>
        <authorList>
            <person name="Goeker M."/>
        </authorList>
    </citation>
    <scope>NUCLEOTIDE SEQUENCE [LARGE SCALE GENOMIC DNA]</scope>
    <source>
        <strain evidence="2 3">DSM 45791</strain>
    </source>
</reference>
<keyword evidence="2" id="KW-0456">Lyase</keyword>
<gene>
    <name evidence="2" type="ORF">BCF44_10864</name>
</gene>
<evidence type="ECO:0000259" key="1">
    <source>
        <dbReference type="PROSITE" id="PS51819"/>
    </source>
</evidence>
<dbReference type="EMBL" id="QUNO01000008">
    <property type="protein sequence ID" value="REH44584.1"/>
    <property type="molecule type" value="Genomic_DNA"/>
</dbReference>
<dbReference type="Proteomes" id="UP000256269">
    <property type="component" value="Unassembled WGS sequence"/>
</dbReference>
<proteinExistence type="predicted"/>
<dbReference type="PANTHER" id="PTHR36437">
    <property type="entry name" value="GLYOXALASE/BLEOMYCIN RESISTANCE PROTEIN/DIOXYGENASE"/>
    <property type="match status" value="1"/>
</dbReference>
<dbReference type="SUPFAM" id="SSF54593">
    <property type="entry name" value="Glyoxalase/Bleomycin resistance protein/Dihydroxybiphenyl dioxygenase"/>
    <property type="match status" value="1"/>
</dbReference>
<organism evidence="2 3">
    <name type="scientific">Kutzneria buriramensis</name>
    <dbReference type="NCBI Taxonomy" id="1045776"/>
    <lineage>
        <taxon>Bacteria</taxon>
        <taxon>Bacillati</taxon>
        <taxon>Actinomycetota</taxon>
        <taxon>Actinomycetes</taxon>
        <taxon>Pseudonocardiales</taxon>
        <taxon>Pseudonocardiaceae</taxon>
        <taxon>Kutzneria</taxon>
    </lineage>
</organism>
<sequence length="146" mass="15653">MSRVELKLELVMLGVTDVDRAKAFYADKCGFAVHVDHRAGENFRVVQMDPPGSACSITFGVGVSDATPGATKGLHLVVSDITAVRDELAARGLEISEVRHMKDGVWGPGADPDHTDYNSFADFADPDGNTWVVQEKGYAAQSSNAE</sequence>
<dbReference type="Pfam" id="PF00903">
    <property type="entry name" value="Glyoxalase"/>
    <property type="match status" value="1"/>
</dbReference>
<evidence type="ECO:0000313" key="2">
    <source>
        <dbReference type="EMBL" id="REH44584.1"/>
    </source>
</evidence>
<dbReference type="InterPro" id="IPR037523">
    <property type="entry name" value="VOC_core"/>
</dbReference>
<name>A0A3E0HFW1_9PSEU</name>
<protein>
    <submittedName>
        <fullName evidence="2">Catechol 2,3-dioxygenase-like lactoylglutathione lyase family enzyme</fullName>
    </submittedName>
</protein>
<dbReference type="PANTHER" id="PTHR36437:SF2">
    <property type="entry name" value="GLYOXALASE_BLEOMYCIN RESISTANCE PROTEIN_DIOXYGENASE"/>
    <property type="match status" value="1"/>
</dbReference>
<dbReference type="InterPro" id="IPR004360">
    <property type="entry name" value="Glyas_Fos-R_dOase_dom"/>
</dbReference>
<feature type="domain" description="VOC" evidence="1">
    <location>
        <begin position="7"/>
        <end position="136"/>
    </location>
</feature>
<dbReference type="Gene3D" id="3.10.180.10">
    <property type="entry name" value="2,3-Dihydroxybiphenyl 1,2-Dioxygenase, domain 1"/>
    <property type="match status" value="1"/>
</dbReference>
<dbReference type="GO" id="GO:0051213">
    <property type="term" value="F:dioxygenase activity"/>
    <property type="evidence" value="ECO:0007669"/>
    <property type="project" value="UniProtKB-KW"/>
</dbReference>
<dbReference type="PROSITE" id="PS51819">
    <property type="entry name" value="VOC"/>
    <property type="match status" value="1"/>
</dbReference>
<comment type="caution">
    <text evidence="2">The sequence shown here is derived from an EMBL/GenBank/DDBJ whole genome shotgun (WGS) entry which is preliminary data.</text>
</comment>
<dbReference type="AlphaFoldDB" id="A0A3E0HFW1"/>
<keyword evidence="2" id="KW-0560">Oxidoreductase</keyword>
<accession>A0A3E0HFW1</accession>
<keyword evidence="3" id="KW-1185">Reference proteome</keyword>
<evidence type="ECO:0000313" key="3">
    <source>
        <dbReference type="Proteomes" id="UP000256269"/>
    </source>
</evidence>
<keyword evidence="2" id="KW-0223">Dioxygenase</keyword>